<accession>A0A1G2C501</accession>
<dbReference type="Proteomes" id="UP000176648">
    <property type="component" value="Unassembled WGS sequence"/>
</dbReference>
<organism evidence="2 3">
    <name type="scientific">Candidatus Liptonbacteria bacterium GWB1_49_6</name>
    <dbReference type="NCBI Taxonomy" id="1798644"/>
    <lineage>
        <taxon>Bacteria</taxon>
        <taxon>Candidatus Liptoniibacteriota</taxon>
    </lineage>
</organism>
<comment type="caution">
    <text evidence="2">The sequence shown here is derived from an EMBL/GenBank/DDBJ whole genome shotgun (WGS) entry which is preliminary data.</text>
</comment>
<evidence type="ECO:0000313" key="3">
    <source>
        <dbReference type="Proteomes" id="UP000176648"/>
    </source>
</evidence>
<sequence>MVKLSRSKIELFLECQRCFWLDVKKGIKRPPPMPYTINNAIDWLLKQEFDRYREKGIRHPIMIKNDIDAVPFQSPDMNKWRHNFTGVQFHHEPTDFLVYGAVDDVWVNPNNELIVVDYKATGAKQHQIYDSYKRQMEVYQWLLRQNKHKVSPTGYFVFAKVNKENGFSLPADLSAKDLSAAGASRESGGNGKALSFDLFVEPQVGDDSWIEKEIHNARGVYNSEKLPDAGAECVYCAYRANAGDFS</sequence>
<dbReference type="InterPro" id="IPR011604">
    <property type="entry name" value="PDDEXK-like_dom_sf"/>
</dbReference>
<dbReference type="STRING" id="1798644.A2122_02240"/>
<reference evidence="2 3" key="1">
    <citation type="journal article" date="2016" name="Nat. Commun.">
        <title>Thousands of microbial genomes shed light on interconnected biogeochemical processes in an aquifer system.</title>
        <authorList>
            <person name="Anantharaman K."/>
            <person name="Brown C.T."/>
            <person name="Hug L.A."/>
            <person name="Sharon I."/>
            <person name="Castelle C.J."/>
            <person name="Probst A.J."/>
            <person name="Thomas B.C."/>
            <person name="Singh A."/>
            <person name="Wilkins M.J."/>
            <person name="Karaoz U."/>
            <person name="Brodie E.L."/>
            <person name="Williams K.H."/>
            <person name="Hubbard S.S."/>
            <person name="Banfield J.F."/>
        </authorList>
    </citation>
    <scope>NUCLEOTIDE SEQUENCE [LARGE SCALE GENOMIC DNA]</scope>
</reference>
<name>A0A1G2C501_9BACT</name>
<dbReference type="Pfam" id="PF12705">
    <property type="entry name" value="PDDEXK_1"/>
    <property type="match status" value="1"/>
</dbReference>
<dbReference type="InterPro" id="IPR038726">
    <property type="entry name" value="PDDEXK_AddAB-type"/>
</dbReference>
<feature type="domain" description="PD-(D/E)XK endonuclease-like" evidence="1">
    <location>
        <begin position="76"/>
        <end position="240"/>
    </location>
</feature>
<evidence type="ECO:0000259" key="1">
    <source>
        <dbReference type="Pfam" id="PF12705"/>
    </source>
</evidence>
<proteinExistence type="predicted"/>
<evidence type="ECO:0000313" key="2">
    <source>
        <dbReference type="EMBL" id="OGY96493.1"/>
    </source>
</evidence>
<dbReference type="Gene3D" id="3.90.320.10">
    <property type="match status" value="1"/>
</dbReference>
<dbReference type="EMBL" id="MHKU01000030">
    <property type="protein sequence ID" value="OGY96493.1"/>
    <property type="molecule type" value="Genomic_DNA"/>
</dbReference>
<protein>
    <recommendedName>
        <fullName evidence="1">PD-(D/E)XK endonuclease-like domain-containing protein</fullName>
    </recommendedName>
</protein>
<gene>
    <name evidence="2" type="ORF">A2122_02240</name>
</gene>
<dbReference type="AlphaFoldDB" id="A0A1G2C501"/>